<evidence type="ECO:0000313" key="2">
    <source>
        <dbReference type="EMBL" id="CAA9451783.1"/>
    </source>
</evidence>
<sequence length="43" mass="4994">MLKLTPADAPPAKKPKNHRKRLRQVIQNASLIRASVNREHDYM</sequence>
<name>A0A6J4QWS0_9ACTN</name>
<dbReference type="AlphaFoldDB" id="A0A6J4QWS0"/>
<evidence type="ECO:0000256" key="1">
    <source>
        <dbReference type="SAM" id="MobiDB-lite"/>
    </source>
</evidence>
<proteinExistence type="predicted"/>
<gene>
    <name evidence="2" type="ORF">AVDCRST_MAG80-2360</name>
</gene>
<feature type="region of interest" description="Disordered" evidence="1">
    <location>
        <begin position="1"/>
        <end position="20"/>
    </location>
</feature>
<dbReference type="EMBL" id="CADCVC010000208">
    <property type="protein sequence ID" value="CAA9451783.1"/>
    <property type="molecule type" value="Genomic_DNA"/>
</dbReference>
<accession>A0A6J4QWS0</accession>
<protein>
    <submittedName>
        <fullName evidence="2">Uncharacterized protein</fullName>
    </submittedName>
</protein>
<organism evidence="2">
    <name type="scientific">uncultured Rubrobacteraceae bacterium</name>
    <dbReference type="NCBI Taxonomy" id="349277"/>
    <lineage>
        <taxon>Bacteria</taxon>
        <taxon>Bacillati</taxon>
        <taxon>Actinomycetota</taxon>
        <taxon>Rubrobacteria</taxon>
        <taxon>Rubrobacterales</taxon>
        <taxon>Rubrobacteraceae</taxon>
        <taxon>environmental samples</taxon>
    </lineage>
</organism>
<reference evidence="2" key="1">
    <citation type="submission" date="2020-02" db="EMBL/GenBank/DDBJ databases">
        <authorList>
            <person name="Meier V. D."/>
        </authorList>
    </citation>
    <scope>NUCLEOTIDE SEQUENCE</scope>
    <source>
        <strain evidence="2">AVDCRST_MAG80</strain>
    </source>
</reference>